<keyword evidence="22" id="KW-0472">Membrane</keyword>
<dbReference type="Proteomes" id="UP000594262">
    <property type="component" value="Unplaced"/>
</dbReference>
<evidence type="ECO:0000256" key="13">
    <source>
        <dbReference type="PIRSR" id="PIRSR601548-1"/>
    </source>
</evidence>
<feature type="binding site" evidence="17">
    <location>
        <position position="374"/>
    </location>
    <ligand>
        <name>Zn(2+)</name>
        <dbReference type="ChEBI" id="CHEBI:29105"/>
        <label>1</label>
        <note>catalytic</note>
    </ligand>
</feature>
<dbReference type="Gene3D" id="1.10.1370.30">
    <property type="match status" value="1"/>
</dbReference>
<feature type="transmembrane region" description="Helical" evidence="22">
    <location>
        <begin position="627"/>
        <end position="646"/>
    </location>
</feature>
<dbReference type="AlphaFoldDB" id="A0A7M5V393"/>
<dbReference type="RefSeq" id="XP_066914315.1">
    <property type="nucleotide sequence ID" value="XM_067058214.1"/>
</dbReference>
<accession>A0A7M5V393</accession>
<dbReference type="PROSITE" id="PS52011">
    <property type="entry name" value="PEPTIDASE_M2"/>
    <property type="match status" value="1"/>
</dbReference>
<evidence type="ECO:0000256" key="10">
    <source>
        <dbReference type="ARBA" id="ARBA00023180"/>
    </source>
</evidence>
<evidence type="ECO:0000256" key="21">
    <source>
        <dbReference type="RuleBase" id="RU361144"/>
    </source>
</evidence>
<evidence type="ECO:0000256" key="7">
    <source>
        <dbReference type="ARBA" id="ARBA00022833"/>
    </source>
</evidence>
<evidence type="ECO:0000256" key="4">
    <source>
        <dbReference type="ARBA" id="ARBA00022723"/>
    </source>
</evidence>
<evidence type="ECO:0000256" key="1">
    <source>
        <dbReference type="ARBA" id="ARBA00008139"/>
    </source>
</evidence>
<feature type="active site" description="Proton donor 1" evidence="13">
    <location>
        <position position="504"/>
    </location>
</feature>
<dbReference type="CDD" id="cd06461">
    <property type="entry name" value="M2_ACE"/>
    <property type="match status" value="1"/>
</dbReference>
<dbReference type="FunFam" id="1.10.1370.30:FF:000004">
    <property type="entry name" value="Angiotensin-converting enzyme"/>
    <property type="match status" value="1"/>
</dbReference>
<dbReference type="EnsemblMetazoa" id="CLYHEMT001680.1">
    <property type="protein sequence ID" value="CLYHEMP001680.1"/>
    <property type="gene ID" value="CLYHEMG001680"/>
</dbReference>
<keyword evidence="25" id="KW-1185">Reference proteome</keyword>
<feature type="glycosylation site" description="N-linked (GlcNAc...) asparagine" evidence="14">
    <location>
        <position position="52"/>
    </location>
</feature>
<evidence type="ECO:0000256" key="2">
    <source>
        <dbReference type="ARBA" id="ARBA00022645"/>
    </source>
</evidence>
<dbReference type="GO" id="GO:0016020">
    <property type="term" value="C:membrane"/>
    <property type="evidence" value="ECO:0007669"/>
    <property type="project" value="InterPro"/>
</dbReference>
<evidence type="ECO:0000256" key="19">
    <source>
        <dbReference type="PIRSR" id="PIRSR601548-8"/>
    </source>
</evidence>
<keyword evidence="3 21" id="KW-0645">Protease</keyword>
<evidence type="ECO:0000313" key="24">
    <source>
        <dbReference type="EnsemblMetazoa" id="CLYHEMP001680.1"/>
    </source>
</evidence>
<comment type="cofactor">
    <cofactor evidence="21">
        <name>Zn(2+)</name>
        <dbReference type="ChEBI" id="CHEBI:29105"/>
    </cofactor>
    <text evidence="21">Binds 1 zinc ion per subunit.</text>
</comment>
<evidence type="ECO:0000256" key="6">
    <source>
        <dbReference type="ARBA" id="ARBA00022801"/>
    </source>
</evidence>
<evidence type="ECO:0000256" key="22">
    <source>
        <dbReference type="SAM" id="Phobius"/>
    </source>
</evidence>
<comment type="caution">
    <text evidence="20">Lacks conserved residue(s) required for the propagation of feature annotation.</text>
</comment>
<dbReference type="GeneID" id="136801580"/>
<evidence type="ECO:0000256" key="5">
    <source>
        <dbReference type="ARBA" id="ARBA00022729"/>
    </source>
</evidence>
<comment type="catalytic activity">
    <reaction evidence="11">
        <text>Release of a C-terminal dipeptide, oligopeptide-|-Xaa-Yaa, when Xaa is not Pro, and Yaa is neither Asp nor Glu. Thus, conversion of angiotensin I to angiotensin II, with increase in vasoconstrictor activity, but no action on angiotensin II.</text>
        <dbReference type="EC" id="3.4.15.1"/>
    </reaction>
</comment>
<reference evidence="24" key="1">
    <citation type="submission" date="2021-01" db="UniProtKB">
        <authorList>
            <consortium name="EnsemblMetazoa"/>
        </authorList>
    </citation>
    <scope>IDENTIFICATION</scope>
</reference>
<dbReference type="SUPFAM" id="SSF55486">
    <property type="entry name" value="Metalloproteases ('zincins'), catalytic domain"/>
    <property type="match status" value="1"/>
</dbReference>
<evidence type="ECO:0000256" key="11">
    <source>
        <dbReference type="ARBA" id="ARBA00036868"/>
    </source>
</evidence>
<evidence type="ECO:0000256" key="18">
    <source>
        <dbReference type="PIRSR" id="PIRSR601548-4"/>
    </source>
</evidence>
<keyword evidence="9 18" id="KW-1015">Disulfide bond</keyword>
<proteinExistence type="inferred from homology"/>
<feature type="binding site" evidence="16">
    <location>
        <position position="212"/>
    </location>
    <ligand>
        <name>chloride</name>
        <dbReference type="ChEBI" id="CHEBI:17996"/>
        <label>1</label>
    </ligand>
</feature>
<evidence type="ECO:0000256" key="23">
    <source>
        <dbReference type="SAM" id="SignalP"/>
    </source>
</evidence>
<keyword evidence="22" id="KW-0812">Transmembrane</keyword>
<dbReference type="PANTHER" id="PTHR10514:SF27">
    <property type="entry name" value="ANGIOTENSIN-CONVERTING ENZYME"/>
    <property type="match status" value="1"/>
</dbReference>
<dbReference type="GO" id="GO:0046872">
    <property type="term" value="F:metal ion binding"/>
    <property type="evidence" value="ECO:0007669"/>
    <property type="project" value="UniProtKB-KW"/>
</dbReference>
<feature type="binding site" evidence="19">
    <location>
        <position position="378"/>
    </location>
    <ligand>
        <name>Zn(2+)</name>
        <dbReference type="ChEBI" id="CHEBI:29105"/>
        <label>2</label>
        <note>catalytic</note>
    </ligand>
</feature>
<keyword evidence="22" id="KW-1133">Transmembrane helix</keyword>
<keyword evidence="5 23" id="KW-0732">Signal</keyword>
<dbReference type="PRINTS" id="PR00791">
    <property type="entry name" value="PEPDIPTASEA"/>
</dbReference>
<protein>
    <recommendedName>
        <fullName evidence="12 21">Angiotensin-converting enzyme</fullName>
        <ecNumber evidence="21">3.4.-.-</ecNumber>
    </recommendedName>
</protein>
<keyword evidence="7 17" id="KW-0862">Zinc</keyword>
<feature type="binding site" evidence="19">
    <location>
        <position position="402"/>
    </location>
    <ligand>
        <name>Zn(2+)</name>
        <dbReference type="ChEBI" id="CHEBI:29105"/>
        <label>2</label>
        <note>catalytic</note>
    </ligand>
</feature>
<feature type="disulfide bond" evidence="18">
    <location>
        <begin position="529"/>
        <end position="541"/>
    </location>
</feature>
<feature type="signal peptide" evidence="23">
    <location>
        <begin position="1"/>
        <end position="21"/>
    </location>
</feature>
<feature type="active site" description="Proton acceptor 1" evidence="13">
    <location>
        <position position="375"/>
    </location>
</feature>
<evidence type="ECO:0000256" key="16">
    <source>
        <dbReference type="PIRSR" id="PIRSR601548-2"/>
    </source>
</evidence>
<dbReference type="InterPro" id="IPR001548">
    <property type="entry name" value="Peptidase_M2"/>
</dbReference>
<evidence type="ECO:0000256" key="17">
    <source>
        <dbReference type="PIRSR" id="PIRSR601548-3"/>
    </source>
</evidence>
<feature type="disulfide bond" evidence="18">
    <location>
        <begin position="337"/>
        <end position="361"/>
    </location>
</feature>
<evidence type="ECO:0000313" key="25">
    <source>
        <dbReference type="Proteomes" id="UP000594262"/>
    </source>
</evidence>
<feature type="binding site" evidence="19">
    <location>
        <position position="374"/>
    </location>
    <ligand>
        <name>Zn(2+)</name>
        <dbReference type="ChEBI" id="CHEBI:29105"/>
        <label>2</label>
        <note>catalytic</note>
    </ligand>
</feature>
<feature type="active site" description="Proton acceptor 2" evidence="15">
    <location>
        <position position="375"/>
    </location>
</feature>
<feature type="binding site" evidence="17">
    <location>
        <position position="378"/>
    </location>
    <ligand>
        <name>Zn(2+)</name>
        <dbReference type="ChEBI" id="CHEBI:29105"/>
        <label>1</label>
        <note>catalytic</note>
    </ligand>
</feature>
<evidence type="ECO:0000256" key="3">
    <source>
        <dbReference type="ARBA" id="ARBA00022670"/>
    </source>
</evidence>
<dbReference type="GO" id="GO:0008241">
    <property type="term" value="F:peptidyl-dipeptidase activity"/>
    <property type="evidence" value="ECO:0007669"/>
    <property type="project" value="UniProtKB-EC"/>
</dbReference>
<evidence type="ECO:0000256" key="12">
    <source>
        <dbReference type="ARBA" id="ARBA00039858"/>
    </source>
</evidence>
<feature type="active site" description="Proton donor 2" evidence="15">
    <location>
        <position position="504"/>
    </location>
</feature>
<keyword evidence="8 21" id="KW-0482">Metalloprotease</keyword>
<organism evidence="24 25">
    <name type="scientific">Clytia hemisphaerica</name>
    <dbReference type="NCBI Taxonomy" id="252671"/>
    <lineage>
        <taxon>Eukaryota</taxon>
        <taxon>Metazoa</taxon>
        <taxon>Cnidaria</taxon>
        <taxon>Hydrozoa</taxon>
        <taxon>Hydroidolina</taxon>
        <taxon>Leptothecata</taxon>
        <taxon>Obeliida</taxon>
        <taxon>Clytiidae</taxon>
        <taxon>Clytia</taxon>
    </lineage>
</organism>
<dbReference type="GO" id="GO:0006508">
    <property type="term" value="P:proteolysis"/>
    <property type="evidence" value="ECO:0007669"/>
    <property type="project" value="UniProtKB-KW"/>
</dbReference>
<feature type="binding site" evidence="17">
    <location>
        <position position="402"/>
    </location>
    <ligand>
        <name>Zn(2+)</name>
        <dbReference type="ChEBI" id="CHEBI:29105"/>
        <label>1</label>
        <note>catalytic</note>
    </ligand>
</feature>
<dbReference type="Pfam" id="PF01401">
    <property type="entry name" value="Peptidase_M2"/>
    <property type="match status" value="1"/>
</dbReference>
<keyword evidence="10 14" id="KW-0325">Glycoprotein</keyword>
<evidence type="ECO:0000256" key="15">
    <source>
        <dbReference type="PIRSR" id="PIRSR601548-11"/>
    </source>
</evidence>
<keyword evidence="6 21" id="KW-0378">Hydrolase</keyword>
<dbReference type="GO" id="GO:0004180">
    <property type="term" value="F:carboxypeptidase activity"/>
    <property type="evidence" value="ECO:0007669"/>
    <property type="project" value="UniProtKB-KW"/>
</dbReference>
<dbReference type="GO" id="GO:0008237">
    <property type="term" value="F:metallopeptidase activity"/>
    <property type="evidence" value="ECO:0007669"/>
    <property type="project" value="UniProtKB-KW"/>
</dbReference>
<feature type="binding site" evidence="16">
    <location>
        <position position="513"/>
    </location>
    <ligand>
        <name>chloride</name>
        <dbReference type="ChEBI" id="CHEBI:17996"/>
        <label>1</label>
    </ligand>
</feature>
<keyword evidence="2 21" id="KW-0121">Carboxypeptidase</keyword>
<evidence type="ECO:0000256" key="14">
    <source>
        <dbReference type="PIRSR" id="PIRSR601548-10"/>
    </source>
</evidence>
<evidence type="ECO:0000256" key="9">
    <source>
        <dbReference type="ARBA" id="ARBA00023157"/>
    </source>
</evidence>
<evidence type="ECO:0000256" key="8">
    <source>
        <dbReference type="ARBA" id="ARBA00023049"/>
    </source>
</evidence>
<dbReference type="OrthoDB" id="10029630at2759"/>
<feature type="chain" id="PRO_5029497416" description="Angiotensin-converting enzyme" evidence="23">
    <location>
        <begin position="22"/>
        <end position="649"/>
    </location>
</feature>
<sequence>MERAFGVLLLVIGIFVYGSSCENATEFLADYNANVAQKGYNSSQASWVKATNITTHNSKLSNAASKAYSDMAKKYRTRAKAVNMTGATADERRQFKLLLMTMTSSNASVVDSILEIGSNMENIYSEGCIPYDATIMKSVDPKGKTCLSLDNYLNPTLAKSRDPKELLYIWEEWRKATGPKLKSLYKEYVRLNNIGAHENKFADAGDYKRKRYEVDDLKESAESFWNELKPFYLELHAFVRHRLAEYYEGEIEVDGPIPAHLLGNMWGQSWENVFDIVSPYKNEPKLDITPALQKDYDVDKMFKTAEEFFTSIGWQKLPKQFWTKSMLVKPEGRNVTCHASAWDFGVRNGPDNEPDVRVKMCTKIDQDDFITVHHELGHIYYDLLYWNQSNVYRDGANPGFHEAVGDVLALSVQTPTHLKKIGLLQNVSTTKEADINFLLKVAMERIAFLPFGYLMDQWMWNVYSGQIKYEDYNKAWWEMRLKYQGLKPPTNRSENDFDPGAKYHIPADTPYIRYFFAHILQFTFHKYACDAANVTVPLHQCSIYQSKEAGKLLGDMLTMGKSKPWPIALEKVTGSQKIDAVAIKEYFKPLSDWLKEQRKEHGYPIGWNGGQATTSKPATTPSHAGKIQGSFVAIGLSFLSVVLFMMNRK</sequence>
<name>A0A7M5V393_9CNID</name>
<comment type="similarity">
    <text evidence="1 20 21">Belongs to the peptidase M2 family.</text>
</comment>
<dbReference type="PANTHER" id="PTHR10514">
    <property type="entry name" value="ANGIOTENSIN-CONVERTING ENZYME"/>
    <property type="match status" value="1"/>
</dbReference>
<evidence type="ECO:0000256" key="20">
    <source>
        <dbReference type="PROSITE-ProRule" id="PRU01355"/>
    </source>
</evidence>
<dbReference type="EC" id="3.4.-.-" evidence="21"/>
<keyword evidence="4 17" id="KW-0479">Metal-binding</keyword>